<protein>
    <recommendedName>
        <fullName evidence="3">GIY-YIG domain-containing protein</fullName>
    </recommendedName>
</protein>
<evidence type="ECO:0000313" key="1">
    <source>
        <dbReference type="EMBL" id="CAF4249091.1"/>
    </source>
</evidence>
<accession>A0A820EI41</accession>
<dbReference type="AlphaFoldDB" id="A0A820EI41"/>
<evidence type="ECO:0000313" key="2">
    <source>
        <dbReference type="Proteomes" id="UP000663874"/>
    </source>
</evidence>
<organism evidence="1 2">
    <name type="scientific">Rotaria sordida</name>
    <dbReference type="NCBI Taxonomy" id="392033"/>
    <lineage>
        <taxon>Eukaryota</taxon>
        <taxon>Metazoa</taxon>
        <taxon>Spiralia</taxon>
        <taxon>Gnathifera</taxon>
        <taxon>Rotifera</taxon>
        <taxon>Eurotatoria</taxon>
        <taxon>Bdelloidea</taxon>
        <taxon>Philodinida</taxon>
        <taxon>Philodinidae</taxon>
        <taxon>Rotaria</taxon>
    </lineage>
</organism>
<sequence length="232" mass="27922">MDVNINETIEAPQRLVRRCANTFKPAFNIINYDSTIPSFLREKYHIFFGDLLKRLKVDMTILDYNYTRLNKHLRMLVYEQIRVLHLRLHQIQRIDEKEYPLGLKFFLQFDVNMFNMKTCSFRYTRPRTLNEGLFSCHTRNIIYALTCPCGKYDYIGVTTQSLHDRLRKHREHDNRIMDECLLGQENIKSKDRMKLYQHSALCPVAMQIFLDANPQYWRFLPMTLEESTRPEQ</sequence>
<gene>
    <name evidence="1" type="ORF">FNK824_LOCUS38529</name>
</gene>
<comment type="caution">
    <text evidence="1">The sequence shown here is derived from an EMBL/GenBank/DDBJ whole genome shotgun (WGS) entry which is preliminary data.</text>
</comment>
<evidence type="ECO:0008006" key="3">
    <source>
        <dbReference type="Google" id="ProtNLM"/>
    </source>
</evidence>
<dbReference type="EMBL" id="CAJOBE010022228">
    <property type="protein sequence ID" value="CAF4249091.1"/>
    <property type="molecule type" value="Genomic_DNA"/>
</dbReference>
<reference evidence="1" key="1">
    <citation type="submission" date="2021-02" db="EMBL/GenBank/DDBJ databases">
        <authorList>
            <person name="Nowell W R."/>
        </authorList>
    </citation>
    <scope>NUCLEOTIDE SEQUENCE</scope>
</reference>
<name>A0A820EI41_9BILA</name>
<proteinExistence type="predicted"/>
<dbReference type="Proteomes" id="UP000663874">
    <property type="component" value="Unassembled WGS sequence"/>
</dbReference>